<dbReference type="Gene3D" id="3.40.50.1000">
    <property type="entry name" value="HAD superfamily/HAD-like"/>
    <property type="match status" value="1"/>
</dbReference>
<reference evidence="5" key="1">
    <citation type="submission" date="2017-05" db="EMBL/GenBank/DDBJ databases">
        <authorList>
            <person name="Rodrigo-Torres L."/>
            <person name="Arahal R. D."/>
            <person name="Lucena T."/>
        </authorList>
    </citation>
    <scope>NUCLEOTIDE SEQUENCE [LARGE SCALE GENOMIC DNA]</scope>
    <source>
        <strain evidence="5">CECT 8899</strain>
    </source>
</reference>
<sequence>MIQLQNGSGADFDLAHRHRPLLRMDVAEPYAPVAMGYTLFRTPDHSPSSKFEITPKASLCTEYAIWYDWDIGHLYDLEHVWVHLDASDQVVAVEASFHGQRVPMDLAGGLPRIADGRPVLYIEPGKHAHWADGIAMAALAGTKLCTLCGAQAGIDGVHRGNPFFEAEAYQITPLMDRLAQRKMQRDSFVPRFCFSRSGDDTPVMLTDWAALAAWIPSRVSMLMQDLPKQVPHLAAVLLDCGDTLIDEATEIKIPGTEVATEAKEIPHAMDAVHRLNNMGYPLALVADGSRATFENLLKPCGIWDLMQAHVTSDDIGEPKPSARMFDAALDALRVRDADRNTVVMVGNNLERAIRGANDAGLLSLFVSWSKRRSQTPEISSDIPDAQIGKLDQLVGAIEAFERALPEVVNV</sequence>
<dbReference type="InterPro" id="IPR036412">
    <property type="entry name" value="HAD-like_sf"/>
</dbReference>
<gene>
    <name evidence="4" type="primary">yjjG</name>
    <name evidence="4" type="ORF">LOM8899_01402</name>
</gene>
<dbReference type="GO" id="GO:0008253">
    <property type="term" value="F:5'-nucleotidase activity"/>
    <property type="evidence" value="ECO:0007669"/>
    <property type="project" value="UniProtKB-EC"/>
</dbReference>
<evidence type="ECO:0000313" key="5">
    <source>
        <dbReference type="Proteomes" id="UP000201613"/>
    </source>
</evidence>
<dbReference type="Pfam" id="PF13419">
    <property type="entry name" value="HAD_2"/>
    <property type="match status" value="1"/>
</dbReference>
<keyword evidence="5" id="KW-1185">Reference proteome</keyword>
<organism evidence="4 5">
    <name type="scientific">Flavimaricola marinus</name>
    <dbReference type="NCBI Taxonomy" id="1819565"/>
    <lineage>
        <taxon>Bacteria</taxon>
        <taxon>Pseudomonadati</taxon>
        <taxon>Pseudomonadota</taxon>
        <taxon>Alphaproteobacteria</taxon>
        <taxon>Rhodobacterales</taxon>
        <taxon>Paracoccaceae</taxon>
        <taxon>Flavimaricola</taxon>
    </lineage>
</organism>
<dbReference type="EC" id="3.1.3.5" evidence="4"/>
<protein>
    <submittedName>
        <fullName evidence="4">Pyrimidine 5'-nucleotidase YjjG</fullName>
        <ecNumber evidence="4">3.1.3.5</ecNumber>
    </submittedName>
</protein>
<keyword evidence="2 4" id="KW-0378">Hydrolase</keyword>
<dbReference type="GO" id="GO:0046872">
    <property type="term" value="F:metal ion binding"/>
    <property type="evidence" value="ECO:0007669"/>
    <property type="project" value="UniProtKB-KW"/>
</dbReference>
<evidence type="ECO:0000256" key="3">
    <source>
        <dbReference type="ARBA" id="ARBA00022842"/>
    </source>
</evidence>
<dbReference type="InterPro" id="IPR051400">
    <property type="entry name" value="HAD-like_hydrolase"/>
</dbReference>
<dbReference type="RefSeq" id="WP_093991485.1">
    <property type="nucleotide sequence ID" value="NZ_FXZK01000002.1"/>
</dbReference>
<dbReference type="PANTHER" id="PTHR46470:SF2">
    <property type="entry name" value="GLYCERALDEHYDE 3-PHOSPHATE PHOSPHATASE"/>
    <property type="match status" value="1"/>
</dbReference>
<proteinExistence type="predicted"/>
<dbReference type="EMBL" id="FXZK01000002">
    <property type="protein sequence ID" value="SMY07269.1"/>
    <property type="molecule type" value="Genomic_DNA"/>
</dbReference>
<dbReference type="OrthoDB" id="367448at2"/>
<dbReference type="InterPro" id="IPR041492">
    <property type="entry name" value="HAD_2"/>
</dbReference>
<evidence type="ECO:0000256" key="1">
    <source>
        <dbReference type="ARBA" id="ARBA00022723"/>
    </source>
</evidence>
<dbReference type="SUPFAM" id="SSF56784">
    <property type="entry name" value="HAD-like"/>
    <property type="match status" value="1"/>
</dbReference>
<dbReference type="Proteomes" id="UP000201613">
    <property type="component" value="Unassembled WGS sequence"/>
</dbReference>
<name>A0A238LC51_9RHOB</name>
<evidence type="ECO:0000313" key="4">
    <source>
        <dbReference type="EMBL" id="SMY07269.1"/>
    </source>
</evidence>
<dbReference type="InterPro" id="IPR023214">
    <property type="entry name" value="HAD_sf"/>
</dbReference>
<accession>A0A238LC51</accession>
<keyword evidence="3" id="KW-0460">Magnesium</keyword>
<keyword evidence="1" id="KW-0479">Metal-binding</keyword>
<evidence type="ECO:0000256" key="2">
    <source>
        <dbReference type="ARBA" id="ARBA00022801"/>
    </source>
</evidence>
<dbReference type="AlphaFoldDB" id="A0A238LC51"/>
<dbReference type="PANTHER" id="PTHR46470">
    <property type="entry name" value="N-ACYLNEURAMINATE-9-PHOSPHATASE"/>
    <property type="match status" value="1"/>
</dbReference>